<feature type="region of interest" description="Disordered" evidence="1">
    <location>
        <begin position="34"/>
        <end position="77"/>
    </location>
</feature>
<dbReference type="KEGG" id="pti:PHATRDRAFT_45724"/>
<evidence type="ECO:0000256" key="1">
    <source>
        <dbReference type="SAM" id="MobiDB-lite"/>
    </source>
</evidence>
<keyword evidence="4" id="KW-1185">Reference proteome</keyword>
<dbReference type="OrthoDB" id="497525at2759"/>
<dbReference type="Proteomes" id="UP000000759">
    <property type="component" value="Chromosome 8"/>
</dbReference>
<reference evidence="3 4" key="1">
    <citation type="journal article" date="2008" name="Nature">
        <title>The Phaeodactylum genome reveals the evolutionary history of diatom genomes.</title>
        <authorList>
            <person name="Bowler C."/>
            <person name="Allen A.E."/>
            <person name="Badger J.H."/>
            <person name="Grimwood J."/>
            <person name="Jabbari K."/>
            <person name="Kuo A."/>
            <person name="Maheswari U."/>
            <person name="Martens C."/>
            <person name="Maumus F."/>
            <person name="Otillar R.P."/>
            <person name="Rayko E."/>
            <person name="Salamov A."/>
            <person name="Vandepoele K."/>
            <person name="Beszteri B."/>
            <person name="Gruber A."/>
            <person name="Heijde M."/>
            <person name="Katinka M."/>
            <person name="Mock T."/>
            <person name="Valentin K."/>
            <person name="Verret F."/>
            <person name="Berges J.A."/>
            <person name="Brownlee C."/>
            <person name="Cadoret J.P."/>
            <person name="Chiovitti A."/>
            <person name="Choi C.J."/>
            <person name="Coesel S."/>
            <person name="De Martino A."/>
            <person name="Detter J.C."/>
            <person name="Durkin C."/>
            <person name="Falciatore A."/>
            <person name="Fournet J."/>
            <person name="Haruta M."/>
            <person name="Huysman M.J."/>
            <person name="Jenkins B.D."/>
            <person name="Jiroutova K."/>
            <person name="Jorgensen R.E."/>
            <person name="Joubert Y."/>
            <person name="Kaplan A."/>
            <person name="Kroger N."/>
            <person name="Kroth P.G."/>
            <person name="La Roche J."/>
            <person name="Lindquist E."/>
            <person name="Lommer M."/>
            <person name="Martin-Jezequel V."/>
            <person name="Lopez P.J."/>
            <person name="Lucas S."/>
            <person name="Mangogna M."/>
            <person name="McGinnis K."/>
            <person name="Medlin L.K."/>
            <person name="Montsant A."/>
            <person name="Oudot-Le Secq M.P."/>
            <person name="Napoli C."/>
            <person name="Obornik M."/>
            <person name="Parker M.S."/>
            <person name="Petit J.L."/>
            <person name="Porcel B.M."/>
            <person name="Poulsen N."/>
            <person name="Robison M."/>
            <person name="Rychlewski L."/>
            <person name="Rynearson T.A."/>
            <person name="Schmutz J."/>
            <person name="Shapiro H."/>
            <person name="Siaut M."/>
            <person name="Stanley M."/>
            <person name="Sussman M.R."/>
            <person name="Taylor A.R."/>
            <person name="Vardi A."/>
            <person name="von Dassow P."/>
            <person name="Vyverman W."/>
            <person name="Willis A."/>
            <person name="Wyrwicz L.S."/>
            <person name="Rokhsar D.S."/>
            <person name="Weissenbach J."/>
            <person name="Armbrust E.V."/>
            <person name="Green B.R."/>
            <person name="Van de Peer Y."/>
            <person name="Grigoriev I.V."/>
        </authorList>
    </citation>
    <scope>NUCLEOTIDE SEQUENCE [LARGE SCALE GENOMIC DNA]</scope>
    <source>
        <strain evidence="3 4">CCAP 1055/1</strain>
    </source>
</reference>
<organism evidence="3 4">
    <name type="scientific">Phaeodactylum tricornutum (strain CCAP 1055/1)</name>
    <dbReference type="NCBI Taxonomy" id="556484"/>
    <lineage>
        <taxon>Eukaryota</taxon>
        <taxon>Sar</taxon>
        <taxon>Stramenopiles</taxon>
        <taxon>Ochrophyta</taxon>
        <taxon>Bacillariophyta</taxon>
        <taxon>Bacillariophyceae</taxon>
        <taxon>Bacillariophycidae</taxon>
        <taxon>Naviculales</taxon>
        <taxon>Phaeodactylaceae</taxon>
        <taxon>Phaeodactylum</taxon>
    </lineage>
</organism>
<evidence type="ECO:0000256" key="2">
    <source>
        <dbReference type="SAM" id="SignalP"/>
    </source>
</evidence>
<protein>
    <submittedName>
        <fullName evidence="3">Uncharacterized protein</fullName>
    </submittedName>
</protein>
<dbReference type="InParanoid" id="B7FZK1"/>
<name>B7FZK1_PHATC</name>
<reference evidence="4" key="2">
    <citation type="submission" date="2008-08" db="EMBL/GenBank/DDBJ databases">
        <authorList>
            <consortium name="Diatom Consortium"/>
            <person name="Grigoriev I."/>
            <person name="Grimwood J."/>
            <person name="Kuo A."/>
            <person name="Otillar R.P."/>
            <person name="Salamov A."/>
            <person name="Detter J.C."/>
            <person name="Lindquist E."/>
            <person name="Shapiro H."/>
            <person name="Lucas S."/>
            <person name="Glavina del Rio T."/>
            <person name="Pitluck S."/>
            <person name="Rokhsar D."/>
            <person name="Bowler C."/>
        </authorList>
    </citation>
    <scope>GENOME REANNOTATION</scope>
    <source>
        <strain evidence="4">CCAP 1055/1</strain>
    </source>
</reference>
<proteinExistence type="predicted"/>
<dbReference type="HOGENOM" id="CLU_732521_0_0_1"/>
<feature type="compositionally biased region" description="Basic and acidic residues" evidence="1">
    <location>
        <begin position="36"/>
        <end position="52"/>
    </location>
</feature>
<feature type="chain" id="PRO_5002855643" evidence="2">
    <location>
        <begin position="22"/>
        <end position="378"/>
    </location>
</feature>
<evidence type="ECO:0000313" key="3">
    <source>
        <dbReference type="EMBL" id="EEC48351.1"/>
    </source>
</evidence>
<dbReference type="RefSeq" id="XP_002180160.1">
    <property type="nucleotide sequence ID" value="XM_002180124.1"/>
</dbReference>
<feature type="signal peptide" evidence="2">
    <location>
        <begin position="1"/>
        <end position="21"/>
    </location>
</feature>
<sequence length="378" mass="42063">MQRSLTAFSLYLATYWSLCCALNQLNSVAVLTNKSTGKDSGRPIRSLRDRSPRRPSVAVPSCHRDASKRSSRGVATRKSWNPSALVRLQNPNENAIAFNLASSGLRLVQDRGTKVYANTADPSIAYNLHAPTPETRFRFVSLNELFPHSSAMLGFSETFSTDKHFREQLRNSLRRDLFDANPTHHRLSEKARAILLQPDSSLQSSWSISSSESIPTPTPRTTALLQKTFGSTPHPTEYSIPTGVDLLNAIGSLCGRGASTHWMDIVGINDRAISHSWHQDTGRRGDGESWTVLWGFPKEDCYVGTGVFTHVLPLTHEHHAPHGHTQNEPVLFHGITVPDESIVRPCFGPGKELLVYRDIDVLHSAPDVTYRTSVMRFM</sequence>
<dbReference type="EMBL" id="CM000611">
    <property type="protein sequence ID" value="EEC48351.1"/>
    <property type="molecule type" value="Genomic_DNA"/>
</dbReference>
<dbReference type="GeneID" id="7200758"/>
<dbReference type="AlphaFoldDB" id="B7FZK1"/>
<dbReference type="PaxDb" id="2850-Phatr45724"/>
<accession>B7FZK1</accession>
<keyword evidence="2" id="KW-0732">Signal</keyword>
<dbReference type="OMA" id="GVGVFSH"/>
<dbReference type="eggNOG" id="ENOG502S5SR">
    <property type="taxonomic scope" value="Eukaryota"/>
</dbReference>
<gene>
    <name evidence="3" type="ORF">PHATRDRAFT_45724</name>
</gene>
<evidence type="ECO:0000313" key="4">
    <source>
        <dbReference type="Proteomes" id="UP000000759"/>
    </source>
</evidence>